<dbReference type="EMBL" id="WHOB01000064">
    <property type="protein sequence ID" value="NOU81546.1"/>
    <property type="molecule type" value="Genomic_DNA"/>
</dbReference>
<evidence type="ECO:0000313" key="2">
    <source>
        <dbReference type="EMBL" id="NOU81546.1"/>
    </source>
</evidence>
<evidence type="ECO:0000313" key="3">
    <source>
        <dbReference type="Proteomes" id="UP000596857"/>
    </source>
</evidence>
<organism evidence="2 3">
    <name type="scientific">Paenibacillus phytohabitans</name>
    <dbReference type="NCBI Taxonomy" id="2654978"/>
    <lineage>
        <taxon>Bacteria</taxon>
        <taxon>Bacillati</taxon>
        <taxon>Bacillota</taxon>
        <taxon>Bacilli</taxon>
        <taxon>Bacillales</taxon>
        <taxon>Paenibacillaceae</taxon>
        <taxon>Paenibacillus</taxon>
    </lineage>
</organism>
<dbReference type="RefSeq" id="WP_171719016.1">
    <property type="nucleotide sequence ID" value="NZ_WHOB01000064.1"/>
</dbReference>
<evidence type="ECO:0000256" key="1">
    <source>
        <dbReference type="SAM" id="MobiDB-lite"/>
    </source>
</evidence>
<feature type="region of interest" description="Disordered" evidence="1">
    <location>
        <begin position="182"/>
        <end position="215"/>
    </location>
</feature>
<gene>
    <name evidence="2" type="ORF">GC101_22035</name>
</gene>
<protein>
    <submittedName>
        <fullName evidence="2">Uncharacterized protein</fullName>
    </submittedName>
</protein>
<name>A0ABX1YN56_9BACL</name>
<dbReference type="Proteomes" id="UP000596857">
    <property type="component" value="Unassembled WGS sequence"/>
</dbReference>
<sequence length="266" mass="30549">MEYSLEIEKAYLRQFEAERVITINAASALRMRLSKHPQLGTLMLQLDELRDDYYKTSKSYKRMKWPSLVKRFDSLFARTTELKVLAQEALQGIVESEYEKEVGIEIVQIKEEEKPIIETLNETVQNNEEDSEDPILVETYKDHPVLKYPGEDGYRIDFGTKRSKLVDTIEAARALLDPKRPKAKKKTGKIKDPNQTELPIRGGVRPGAGRKSKGVKKPITMAIPAEQWAYIDNLIQTKVYEGYADLFRNALYVMLPEIVDLGKQPD</sequence>
<comment type="caution">
    <text evidence="2">The sequence shown here is derived from an EMBL/GenBank/DDBJ whole genome shotgun (WGS) entry which is preliminary data.</text>
</comment>
<reference evidence="2 3" key="1">
    <citation type="submission" date="2019-10" db="EMBL/GenBank/DDBJ databases">
        <title>Description of Paenibacillus terricola sp. nov.</title>
        <authorList>
            <person name="Carlier A."/>
            <person name="Qi S."/>
        </authorList>
    </citation>
    <scope>NUCLEOTIDE SEQUENCE [LARGE SCALE GENOMIC DNA]</scope>
    <source>
        <strain evidence="2 3">LMG 31459</strain>
    </source>
</reference>
<accession>A0ABX1YN56</accession>
<proteinExistence type="predicted"/>
<keyword evidence="3" id="KW-1185">Reference proteome</keyword>